<evidence type="ECO:0008006" key="5">
    <source>
        <dbReference type="Google" id="ProtNLM"/>
    </source>
</evidence>
<evidence type="ECO:0000256" key="2">
    <source>
        <dbReference type="SAM" id="MobiDB-lite"/>
    </source>
</evidence>
<sequence>MDASQAVFNNSLGQASTYPILAASFRSLSLFLLAFTYVPNDPSVNAHTNHSSPNHFCHISLVHQTNTTLGPHQYIALNARRDRAYTTTWGWPPVLSAWDIARELQLEHWRVGHINDVPITATSSYITLAQGSGDEPYTYAYSMGGPTGEVHAIDSVTGGFKQKLQEVLFVGSEELEAADKTRKALREGSHAIEFLTSSIPRLAFVPVLGTDEQPGTIEVYEHDPATGLLTHRYSAPPPRVGHGHDAEGRSSQANDGPRHVKVHPSGKTLYCVTEHSNRIDIYTIDATSKVPLTYLASHSLMPLRPQESHYRGSTLQFAPSTPRHPAPRAVIATTRGGSLETMGWVGIHRLDDAGVFQGEPRYHELPSSGGKSLALAAMSKPGDEDKTWVLLSDDAEDAGGVSVLEWDHETDALEELATWRGEAGVDMQGSSFSVWLD</sequence>
<dbReference type="Proteomes" id="UP000320762">
    <property type="component" value="Unassembled WGS sequence"/>
</dbReference>
<evidence type="ECO:0000313" key="4">
    <source>
        <dbReference type="Proteomes" id="UP000320762"/>
    </source>
</evidence>
<reference evidence="3 4" key="1">
    <citation type="journal article" date="2019" name="New Phytol.">
        <title>Comparative genomics reveals unique wood-decay strategies and fruiting body development in the Schizophyllaceae.</title>
        <authorList>
            <person name="Almasi E."/>
            <person name="Sahu N."/>
            <person name="Krizsan K."/>
            <person name="Balint B."/>
            <person name="Kovacs G.M."/>
            <person name="Kiss B."/>
            <person name="Cseklye J."/>
            <person name="Drula E."/>
            <person name="Henrissat B."/>
            <person name="Nagy I."/>
            <person name="Chovatia M."/>
            <person name="Adam C."/>
            <person name="LaButti K."/>
            <person name="Lipzen A."/>
            <person name="Riley R."/>
            <person name="Grigoriev I.V."/>
            <person name="Nagy L.G."/>
        </authorList>
    </citation>
    <scope>NUCLEOTIDE SEQUENCE [LARGE SCALE GENOMIC DNA]</scope>
    <source>
        <strain evidence="3 4">NL-1724</strain>
    </source>
</reference>
<dbReference type="Gene3D" id="2.130.10.10">
    <property type="entry name" value="YVTN repeat-like/Quinoprotein amine dehydrogenase"/>
    <property type="match status" value="1"/>
</dbReference>
<dbReference type="InterPro" id="IPR011045">
    <property type="entry name" value="N2O_reductase_N"/>
</dbReference>
<organism evidence="3 4">
    <name type="scientific">Schizophyllum amplum</name>
    <dbReference type="NCBI Taxonomy" id="97359"/>
    <lineage>
        <taxon>Eukaryota</taxon>
        <taxon>Fungi</taxon>
        <taxon>Dikarya</taxon>
        <taxon>Basidiomycota</taxon>
        <taxon>Agaricomycotina</taxon>
        <taxon>Agaricomycetes</taxon>
        <taxon>Agaricomycetidae</taxon>
        <taxon>Agaricales</taxon>
        <taxon>Schizophyllaceae</taxon>
        <taxon>Schizophyllum</taxon>
    </lineage>
</organism>
<dbReference type="OrthoDB" id="1715191at2759"/>
<proteinExistence type="inferred from homology"/>
<dbReference type="Pfam" id="PF10282">
    <property type="entry name" value="Lactonase"/>
    <property type="match status" value="1"/>
</dbReference>
<dbReference type="SUPFAM" id="SSF50974">
    <property type="entry name" value="Nitrous oxide reductase, N-terminal domain"/>
    <property type="match status" value="1"/>
</dbReference>
<protein>
    <recommendedName>
        <fullName evidence="5">Lactonase, 7-bladed beta-propeller-domain-containing protein</fullName>
    </recommendedName>
</protein>
<gene>
    <name evidence="3" type="ORF">BD626DRAFT_509404</name>
</gene>
<dbReference type="AlphaFoldDB" id="A0A550C2L0"/>
<comment type="similarity">
    <text evidence="1">Belongs to the cycloisomerase 2 family.</text>
</comment>
<dbReference type="InterPro" id="IPR050282">
    <property type="entry name" value="Cycloisomerase_2"/>
</dbReference>
<evidence type="ECO:0000313" key="3">
    <source>
        <dbReference type="EMBL" id="TRM58998.1"/>
    </source>
</evidence>
<dbReference type="EMBL" id="VDMD01000031">
    <property type="protein sequence ID" value="TRM58998.1"/>
    <property type="molecule type" value="Genomic_DNA"/>
</dbReference>
<dbReference type="PANTHER" id="PTHR30344:SF4">
    <property type="entry name" value="CYCLASE, PUTATIVE (AFU_ORTHOLOGUE AFUA_6G11580)-RELATED"/>
    <property type="match status" value="1"/>
</dbReference>
<dbReference type="PANTHER" id="PTHR30344">
    <property type="entry name" value="6-PHOSPHOGLUCONOLACTONASE-RELATED"/>
    <property type="match status" value="1"/>
</dbReference>
<evidence type="ECO:0000256" key="1">
    <source>
        <dbReference type="ARBA" id="ARBA00005564"/>
    </source>
</evidence>
<dbReference type="InterPro" id="IPR015943">
    <property type="entry name" value="WD40/YVTN_repeat-like_dom_sf"/>
</dbReference>
<dbReference type="InterPro" id="IPR019405">
    <property type="entry name" value="Lactonase_7-beta_prop"/>
</dbReference>
<keyword evidence="4" id="KW-1185">Reference proteome</keyword>
<comment type="caution">
    <text evidence="3">The sequence shown here is derived from an EMBL/GenBank/DDBJ whole genome shotgun (WGS) entry which is preliminary data.</text>
</comment>
<dbReference type="STRING" id="97359.A0A550C2L0"/>
<accession>A0A550C2L0</accession>
<feature type="region of interest" description="Disordered" evidence="2">
    <location>
        <begin position="234"/>
        <end position="262"/>
    </location>
</feature>
<dbReference type="GO" id="GO:0017057">
    <property type="term" value="F:6-phosphogluconolactonase activity"/>
    <property type="evidence" value="ECO:0007669"/>
    <property type="project" value="TreeGrafter"/>
</dbReference>
<name>A0A550C2L0_9AGAR</name>